<evidence type="ECO:0000313" key="3">
    <source>
        <dbReference type="Proteomes" id="UP001314205"/>
    </source>
</evidence>
<name>A0AAV1KYG5_9NEOP</name>
<protein>
    <submittedName>
        <fullName evidence="2">Uncharacterized protein</fullName>
    </submittedName>
</protein>
<dbReference type="Proteomes" id="UP001314205">
    <property type="component" value="Unassembled WGS sequence"/>
</dbReference>
<gene>
    <name evidence="2" type="ORF">PARMNEM_LOCUS8755</name>
</gene>
<proteinExistence type="predicted"/>
<keyword evidence="1" id="KW-0812">Transmembrane</keyword>
<dbReference type="AlphaFoldDB" id="A0AAV1KYG5"/>
<keyword evidence="1" id="KW-0472">Membrane</keyword>
<feature type="transmembrane region" description="Helical" evidence="1">
    <location>
        <begin position="7"/>
        <end position="29"/>
    </location>
</feature>
<evidence type="ECO:0000313" key="2">
    <source>
        <dbReference type="EMBL" id="CAK1588068.1"/>
    </source>
</evidence>
<evidence type="ECO:0000256" key="1">
    <source>
        <dbReference type="SAM" id="Phobius"/>
    </source>
</evidence>
<feature type="transmembrane region" description="Helical" evidence="1">
    <location>
        <begin position="41"/>
        <end position="64"/>
    </location>
</feature>
<keyword evidence="3" id="KW-1185">Reference proteome</keyword>
<accession>A0AAV1KYG5</accession>
<dbReference type="EMBL" id="CAVLGL010000082">
    <property type="protein sequence ID" value="CAK1588068.1"/>
    <property type="molecule type" value="Genomic_DNA"/>
</dbReference>
<organism evidence="2 3">
    <name type="scientific">Parnassius mnemosyne</name>
    <name type="common">clouded apollo</name>
    <dbReference type="NCBI Taxonomy" id="213953"/>
    <lineage>
        <taxon>Eukaryota</taxon>
        <taxon>Metazoa</taxon>
        <taxon>Ecdysozoa</taxon>
        <taxon>Arthropoda</taxon>
        <taxon>Hexapoda</taxon>
        <taxon>Insecta</taxon>
        <taxon>Pterygota</taxon>
        <taxon>Neoptera</taxon>
        <taxon>Endopterygota</taxon>
        <taxon>Lepidoptera</taxon>
        <taxon>Glossata</taxon>
        <taxon>Ditrysia</taxon>
        <taxon>Papilionoidea</taxon>
        <taxon>Papilionidae</taxon>
        <taxon>Parnassiinae</taxon>
        <taxon>Parnassini</taxon>
        <taxon>Parnassius</taxon>
        <taxon>Driopa</taxon>
    </lineage>
</organism>
<reference evidence="2 3" key="1">
    <citation type="submission" date="2023-11" db="EMBL/GenBank/DDBJ databases">
        <authorList>
            <person name="Hedman E."/>
            <person name="Englund M."/>
            <person name="Stromberg M."/>
            <person name="Nyberg Akerstrom W."/>
            <person name="Nylinder S."/>
            <person name="Jareborg N."/>
            <person name="Kallberg Y."/>
            <person name="Kronander E."/>
        </authorList>
    </citation>
    <scope>NUCLEOTIDE SEQUENCE [LARGE SCALE GENOMIC DNA]</scope>
</reference>
<keyword evidence="1" id="KW-1133">Transmembrane helix</keyword>
<sequence length="158" mass="18072">MSKYWAVGWFAVPCIITTFATRWTVASLIDNANWTDSPWEAVVLVSTAAVSFSIFTVFAVVSVAKQVQYHAVAKLQSSFKPSRHWGQGIQLRSIIHWRAVMSWNAICAERDTDVIWTSFPDTHVFFTCQIRAPKKLPLRIRDVQTLMTGYTLYVERNI</sequence>
<comment type="caution">
    <text evidence="2">The sequence shown here is derived from an EMBL/GenBank/DDBJ whole genome shotgun (WGS) entry which is preliminary data.</text>
</comment>